<sequence>MTDNSQKYFLKWVNMVMKPTGIEIKNLATDFSDGTPLVAFLEQLSGTKCPTKLCPPKNEIFKLQNLNAAMEMAKKMLKNLCVNGRNFISGKDLDVKYILGFIFDLVLHYQVDDIDVDGCRGQNGLLMWAQKVTAGHDHCKIDNFSLSWRDGMAFMALAHAYSNSVDYSQECQKFAAEQQLSKPEQIVQYRQRMGRAVSLISELMGVEQILDEEFAEFPNDKANITYISLIFKVFGQAKQQNKSQDILSDLIKNARIQQQMQADVLQKLDEFQMVIECGKQQITESQQQVNVIEQLPKLQKQARETMNQVQLTLSQLDNMLYKARQHQSAIGQKTLFELPKPLSELQKEKTEIQKQFDEEQKRLMDLMKDFSKQFLQELMANFQQIQKEFSQKIDFINNQLKQLKPLDEEASIQQTIAQVNQIQQTQVEALQQLTAKAQNVQLTVNQQRTRMQLERIDEIPALAQKQKQMEDIINKVLESLNRQLENLGKKKLQESEQKLQQLTQEFMKIADKADLEIGTKKPEKKDNQQLKEMLDQLQQINRNELSQLNQILADYQAQEIETNDIRNQLMVDRQENASQLQNKNQALVKLYNEAENALRKAISDTNQAQLKFLQDKAKKSFDQFNATVVKTEKYVKNVDLAAMKSEKQLQEIILSLQEFEKISVDQTTKQLYQYQNDQLLLNQHLVTMAKEKIDQMPDLVKKFAGLKNLMVKCIQACQQALKRFQSDKLAEVEDKFQRKLNQFYQLIAEEKQNISQTQFQTVDDVDKLKLIQQQTQQNQTKLLQKMQQNVQQLQIDQNELNSARVQLLLSKIDKQPELSQALQELSGLYKEIDTKIEEKIAFVSQSKMQMLQCAAENAKLEFEKFCKEILEQFIAVTPDENTSLEKLEENKKLYDQYIQLCNKEIQVLINNYVKEQQISNRYRVQFSQSAIDHQEEMQKTRDELVAFYEDIEQQLDAAFSKENNKVLSAYEADLKKLEEKFTENMNQLIQQIKEAVPGQKDFEPLKQAHMKLSELSRNAQQIIAQQINQYQNQLLLVNNQRHKMILTKLETPEVFQQSTSSFQLEYNSAMQAVQKDLDKLNVAKLDELIQKVDKAKSQFNQTCETFELLLKEYKMPQQVDLVNGCQQELTEKQKEAVDQLAKDLTQFLNDQLVMNQQRLFMGHKKVDYTQQLINKRDQLLQAFLQKQNELKQFQITQFKDQLTQIEKLNIEKSKTIKQRFDEFSLKLNQVDTLINYKLIQSVIEEWLELNSKFANEIQLEINEIESNNLKIEQLNQKFNQQPKKTIQDFSFLLTEANEKVQNLIKELKVKYEEGIIKEQELVNIELRNKFNQFCVKDPSKNSIQRNELEQMLIAMDLVATTEQLDQCFKESVGFEQVLKLINKLDNNQENIEKCLQAVQQLAKSHLVSEQDLQGANLPDEDLSWVKQHISNEGGKYNFQDFITKFYQ</sequence>
<dbReference type="SUPFAM" id="SSF47576">
    <property type="entry name" value="Calponin-homology domain, CH-domain"/>
    <property type="match status" value="1"/>
</dbReference>
<feature type="coiled-coil region" evidence="1">
    <location>
        <begin position="1254"/>
        <end position="1313"/>
    </location>
</feature>
<feature type="coiled-coil region" evidence="1">
    <location>
        <begin position="342"/>
        <end position="369"/>
    </location>
</feature>
<evidence type="ECO:0000259" key="2">
    <source>
        <dbReference type="PROSITE" id="PS50021"/>
    </source>
</evidence>
<dbReference type="InterPro" id="IPR036872">
    <property type="entry name" value="CH_dom_sf"/>
</dbReference>
<dbReference type="InterPro" id="IPR001715">
    <property type="entry name" value="CH_dom"/>
</dbReference>
<gene>
    <name evidence="3" type="ORF">TPC1_16679</name>
</gene>
<keyword evidence="1" id="KW-0175">Coiled coil</keyword>
<feature type="domain" description="Calponin-homology (CH)" evidence="2">
    <location>
        <begin position="119"/>
        <end position="235"/>
    </location>
</feature>
<dbReference type="SMART" id="SM00033">
    <property type="entry name" value="CH"/>
    <property type="match status" value="2"/>
</dbReference>
<protein>
    <submittedName>
        <fullName evidence="3">Calponin homology (CH) domain-containing protein</fullName>
    </submittedName>
</protein>
<feature type="domain" description="Calponin-homology (CH)" evidence="2">
    <location>
        <begin position="3"/>
        <end position="110"/>
    </location>
</feature>
<evidence type="ECO:0000256" key="1">
    <source>
        <dbReference type="SAM" id="Coils"/>
    </source>
</evidence>
<dbReference type="PROSITE" id="PS50021">
    <property type="entry name" value="CH"/>
    <property type="match status" value="2"/>
</dbReference>
<accession>A0A146K741</accession>
<name>A0A146K741_9EUKA</name>
<proteinExistence type="predicted"/>
<organism evidence="3">
    <name type="scientific">Trepomonas sp. PC1</name>
    <dbReference type="NCBI Taxonomy" id="1076344"/>
    <lineage>
        <taxon>Eukaryota</taxon>
        <taxon>Metamonada</taxon>
        <taxon>Diplomonadida</taxon>
        <taxon>Hexamitidae</taxon>
        <taxon>Hexamitinae</taxon>
        <taxon>Trepomonas</taxon>
    </lineage>
</organism>
<dbReference type="Pfam" id="PF00307">
    <property type="entry name" value="CH"/>
    <property type="match status" value="2"/>
</dbReference>
<dbReference type="EMBL" id="GDID01004961">
    <property type="protein sequence ID" value="JAP91645.1"/>
    <property type="molecule type" value="Transcribed_RNA"/>
</dbReference>
<feature type="coiled-coil region" evidence="1">
    <location>
        <begin position="960"/>
        <end position="1025"/>
    </location>
</feature>
<dbReference type="Gene3D" id="1.10.418.10">
    <property type="entry name" value="Calponin-like domain"/>
    <property type="match status" value="2"/>
</dbReference>
<feature type="coiled-coil region" evidence="1">
    <location>
        <begin position="477"/>
        <end position="611"/>
    </location>
</feature>
<evidence type="ECO:0000313" key="3">
    <source>
        <dbReference type="EMBL" id="JAP91645.1"/>
    </source>
</evidence>
<reference evidence="3" key="1">
    <citation type="submission" date="2015-07" db="EMBL/GenBank/DDBJ databases">
        <title>Adaptation to a free-living lifestyle via gene acquisitions in the diplomonad Trepomonas sp. PC1.</title>
        <authorList>
            <person name="Xu F."/>
            <person name="Jerlstrom-Hultqvist J."/>
            <person name="Kolisko M."/>
            <person name="Simpson A.G.B."/>
            <person name="Roger A.J."/>
            <person name="Svard S.G."/>
            <person name="Andersson J.O."/>
        </authorList>
    </citation>
    <scope>NUCLEOTIDE SEQUENCE</scope>
    <source>
        <strain evidence="3">PC1</strain>
    </source>
</reference>
<dbReference type="PANTHER" id="PTHR11915">
    <property type="entry name" value="SPECTRIN/FILAMIN RELATED CYTOSKELETAL PROTEIN"/>
    <property type="match status" value="1"/>
</dbReference>
<feature type="coiled-coil region" evidence="1">
    <location>
        <begin position="776"/>
        <end position="803"/>
    </location>
</feature>